<feature type="transmembrane region" description="Helical" evidence="1">
    <location>
        <begin position="21"/>
        <end position="50"/>
    </location>
</feature>
<feature type="transmembrane region" description="Helical" evidence="1">
    <location>
        <begin position="89"/>
        <end position="109"/>
    </location>
</feature>
<name>A0A833CCF7_9FIRM</name>
<accession>A0A833CCF7</accession>
<feature type="transmembrane region" description="Helical" evidence="1">
    <location>
        <begin position="56"/>
        <end position="77"/>
    </location>
</feature>
<comment type="caution">
    <text evidence="2">The sequence shown here is derived from an EMBL/GenBank/DDBJ whole genome shotgun (WGS) entry which is preliminary data.</text>
</comment>
<dbReference type="Proteomes" id="UP000434554">
    <property type="component" value="Unassembled WGS sequence"/>
</dbReference>
<evidence type="ECO:0000256" key="1">
    <source>
        <dbReference type="SAM" id="Phobius"/>
    </source>
</evidence>
<evidence type="ECO:0000313" key="3">
    <source>
        <dbReference type="Proteomes" id="UP000434554"/>
    </source>
</evidence>
<keyword evidence="1" id="KW-1133">Transmembrane helix</keyword>
<feature type="transmembrane region" description="Helical" evidence="1">
    <location>
        <begin position="175"/>
        <end position="195"/>
    </location>
</feature>
<feature type="transmembrane region" description="Helical" evidence="1">
    <location>
        <begin position="115"/>
        <end position="135"/>
    </location>
</feature>
<evidence type="ECO:0000313" key="2">
    <source>
        <dbReference type="EMBL" id="KAB1479783.1"/>
    </source>
</evidence>
<feature type="transmembrane region" description="Helical" evidence="1">
    <location>
        <begin position="147"/>
        <end position="163"/>
    </location>
</feature>
<proteinExistence type="predicted"/>
<keyword evidence="1" id="KW-0812">Transmembrane</keyword>
<dbReference type="GeneID" id="83054290"/>
<gene>
    <name evidence="2" type="ORF">F8R14_00470</name>
</gene>
<sequence length="267" mass="30402">MDLLRCFFYVDDFKKVPSKKMVINSALGILFLFMLMFNVMGIPIGTAIWFNSEKLLNLESLIICTIGGWAIVTAWFTVGNEESSEKSKLIAYSLLSIVGMYMLAPILFLAFTYKFIMGSATVLWFALLVGLSSVVKKYGAVIAKLRWLFLGLIVICYSSMFLFDMYGERYSFETIWAVNAGLYLLELIIVSYFIVWELVNFRLHLESGYDKDILIRGSESADESNNGLDELAYTLKTMFVLQISFIMLIMFCLRIGGLIKTIFNVNI</sequence>
<feature type="transmembrane region" description="Helical" evidence="1">
    <location>
        <begin position="239"/>
        <end position="263"/>
    </location>
</feature>
<dbReference type="AlphaFoldDB" id="A0A833CCF7"/>
<dbReference type="RefSeq" id="WP_127007047.1">
    <property type="nucleotide sequence ID" value="NZ_DAWCUT010000001.1"/>
</dbReference>
<organism evidence="2 3">
    <name type="scientific">Veillonella seminalis</name>
    <dbReference type="NCBI Taxonomy" id="1502943"/>
    <lineage>
        <taxon>Bacteria</taxon>
        <taxon>Bacillati</taxon>
        <taxon>Bacillota</taxon>
        <taxon>Negativicutes</taxon>
        <taxon>Veillonellales</taxon>
        <taxon>Veillonellaceae</taxon>
        <taxon>Veillonella</taxon>
    </lineage>
</organism>
<dbReference type="EMBL" id="WBKH01000001">
    <property type="protein sequence ID" value="KAB1479783.1"/>
    <property type="molecule type" value="Genomic_DNA"/>
</dbReference>
<keyword evidence="1" id="KW-0472">Membrane</keyword>
<reference evidence="2 3" key="1">
    <citation type="submission" date="2019-09" db="EMBL/GenBank/DDBJ databases">
        <title>Draft genome sequence of 3 type strains from the CCUG.</title>
        <authorList>
            <person name="Pineiro-Iglesias B."/>
            <person name="Tunovic T."/>
            <person name="Unosson C."/>
            <person name="Inganas E."/>
            <person name="Ohlen M."/>
            <person name="Cardew S."/>
            <person name="Jensie-Markopoulos S."/>
            <person name="Salva-Serra F."/>
            <person name="Jaen-Luchoro D."/>
            <person name="Karlsson R."/>
            <person name="Svensson-Stadler L."/>
            <person name="Chun J."/>
            <person name="Moore E."/>
        </authorList>
    </citation>
    <scope>NUCLEOTIDE SEQUENCE [LARGE SCALE GENOMIC DNA]</scope>
    <source>
        <strain evidence="2 3">CCUG 65427</strain>
    </source>
</reference>
<protein>
    <submittedName>
        <fullName evidence="2">Uncharacterized protein</fullName>
    </submittedName>
</protein>